<sequence>MAGLRGEAIARGSERAGTDARGILVIERVPDEAQDFKGPPPGAQPDEVAGTGAGGGQAGDTEDRDRTVEPAGEIVDVSFTQVLLLGVGGNGRSCGPHLQGALPSRTRSHTTAPLQKS</sequence>
<proteinExistence type="predicted"/>
<keyword evidence="3" id="KW-1185">Reference proteome</keyword>
<evidence type="ECO:0000256" key="1">
    <source>
        <dbReference type="SAM" id="MobiDB-lite"/>
    </source>
</evidence>
<dbReference type="EMBL" id="BDQI01000064">
    <property type="protein sequence ID" value="GAX58767.1"/>
    <property type="molecule type" value="Genomic_DNA"/>
</dbReference>
<evidence type="ECO:0000313" key="3">
    <source>
        <dbReference type="Proteomes" id="UP000217446"/>
    </source>
</evidence>
<gene>
    <name evidence="2" type="ORF">SO3561_10342</name>
</gene>
<feature type="region of interest" description="Disordered" evidence="1">
    <location>
        <begin position="1"/>
        <end position="73"/>
    </location>
</feature>
<name>A0A286PGT8_STROL</name>
<dbReference type="AlphaFoldDB" id="A0A286PGT8"/>
<reference evidence="3" key="1">
    <citation type="submission" date="2017-05" db="EMBL/GenBank/DDBJ databases">
        <title>Streptomyces olivochromogenes NBRC 3561 whole genome shotgun sequence.</title>
        <authorList>
            <person name="Dohra H."/>
            <person name="Kodani S."/>
        </authorList>
    </citation>
    <scope>NUCLEOTIDE SEQUENCE [LARGE SCALE GENOMIC DNA]</scope>
    <source>
        <strain evidence="3">NBRC 3561</strain>
    </source>
</reference>
<accession>A0A286PGT8</accession>
<evidence type="ECO:0000313" key="2">
    <source>
        <dbReference type="EMBL" id="GAX58767.1"/>
    </source>
</evidence>
<dbReference type="Proteomes" id="UP000217446">
    <property type="component" value="Unassembled WGS sequence"/>
</dbReference>
<comment type="caution">
    <text evidence="2">The sequence shown here is derived from an EMBL/GenBank/DDBJ whole genome shotgun (WGS) entry which is preliminary data.</text>
</comment>
<feature type="region of interest" description="Disordered" evidence="1">
    <location>
        <begin position="90"/>
        <end position="117"/>
    </location>
</feature>
<protein>
    <submittedName>
        <fullName evidence="2">Uncharacterized protein</fullName>
    </submittedName>
</protein>
<organism evidence="2 3">
    <name type="scientific">Streptomyces olivochromogenes</name>
    <dbReference type="NCBI Taxonomy" id="1963"/>
    <lineage>
        <taxon>Bacteria</taxon>
        <taxon>Bacillati</taxon>
        <taxon>Actinomycetota</taxon>
        <taxon>Actinomycetes</taxon>
        <taxon>Kitasatosporales</taxon>
        <taxon>Streptomycetaceae</taxon>
        <taxon>Streptomyces</taxon>
    </lineage>
</organism>